<evidence type="ECO:0000313" key="4">
    <source>
        <dbReference type="Proteomes" id="UP000295252"/>
    </source>
</evidence>
<name>A0A068TY20_COFCA</name>
<evidence type="ECO:0000256" key="1">
    <source>
        <dbReference type="SAM" id="MobiDB-lite"/>
    </source>
</evidence>
<dbReference type="Proteomes" id="UP000295252">
    <property type="component" value="Chromosome III"/>
</dbReference>
<keyword evidence="2" id="KW-0472">Membrane</keyword>
<dbReference type="OrthoDB" id="1045822at2759"/>
<sequence length="209" mass="23034">MYPSVSEEYKKSPPPSAPPAPPEPPPPPYSQPPVTGIPVIPPANYHYVDHYQPRPQFPIPTDPSSGSGNWSTGLCDCCSDCSTCCLTCWLPCVTFGQVAEIVDKGSTPCVVSAGLYGLLCYFSGCGCIYSGCYRNRMRRQYMLPESPCPDFLVHCCCECCALCQEHRHLKNQGFDMSLGWRENVERQNGGRTMSSPVIPQGMNRQLIGR</sequence>
<evidence type="ECO:0000313" key="3">
    <source>
        <dbReference type="EMBL" id="CDP00824.1"/>
    </source>
</evidence>
<feature type="compositionally biased region" description="Pro residues" evidence="1">
    <location>
        <begin position="12"/>
        <end position="31"/>
    </location>
</feature>
<dbReference type="NCBIfam" id="TIGR01571">
    <property type="entry name" value="A_thal_Cys_rich"/>
    <property type="match status" value="1"/>
</dbReference>
<gene>
    <name evidence="3" type="ORF">GSCOC_T00032921001</name>
</gene>
<dbReference type="PANTHER" id="PTHR15907">
    <property type="entry name" value="DUF614 FAMILY PROTEIN-RELATED"/>
    <property type="match status" value="1"/>
</dbReference>
<dbReference type="AlphaFoldDB" id="A0A068TY20"/>
<keyword evidence="4" id="KW-1185">Reference proteome</keyword>
<proteinExistence type="predicted"/>
<dbReference type="PhylomeDB" id="A0A068TY20"/>
<organism evidence="3 4">
    <name type="scientific">Coffea canephora</name>
    <name type="common">Robusta coffee</name>
    <dbReference type="NCBI Taxonomy" id="49390"/>
    <lineage>
        <taxon>Eukaryota</taxon>
        <taxon>Viridiplantae</taxon>
        <taxon>Streptophyta</taxon>
        <taxon>Embryophyta</taxon>
        <taxon>Tracheophyta</taxon>
        <taxon>Spermatophyta</taxon>
        <taxon>Magnoliopsida</taxon>
        <taxon>eudicotyledons</taxon>
        <taxon>Gunneridae</taxon>
        <taxon>Pentapetalae</taxon>
        <taxon>asterids</taxon>
        <taxon>lamiids</taxon>
        <taxon>Gentianales</taxon>
        <taxon>Rubiaceae</taxon>
        <taxon>Ixoroideae</taxon>
        <taxon>Gardenieae complex</taxon>
        <taxon>Bertiereae - Coffeeae clade</taxon>
        <taxon>Coffeeae</taxon>
        <taxon>Coffea</taxon>
    </lineage>
</organism>
<feature type="transmembrane region" description="Helical" evidence="2">
    <location>
        <begin position="113"/>
        <end position="132"/>
    </location>
</feature>
<accession>A0A068TY20</accession>
<dbReference type="InParanoid" id="A0A068TY20"/>
<keyword evidence="2" id="KW-0812">Transmembrane</keyword>
<dbReference type="Gramene" id="CDP00824">
    <property type="protein sequence ID" value="CDP00824"/>
    <property type="gene ID" value="GSCOC_T00032921001"/>
</dbReference>
<dbReference type="InterPro" id="IPR006461">
    <property type="entry name" value="PLAC_motif_containing"/>
</dbReference>
<protein>
    <submittedName>
        <fullName evidence="3">Uncharacterized protein</fullName>
    </submittedName>
</protein>
<dbReference type="Pfam" id="PF04749">
    <property type="entry name" value="PLAC8"/>
    <property type="match status" value="1"/>
</dbReference>
<dbReference type="EMBL" id="HG739089">
    <property type="protein sequence ID" value="CDP00824.1"/>
    <property type="molecule type" value="Genomic_DNA"/>
</dbReference>
<reference evidence="4" key="1">
    <citation type="journal article" date="2014" name="Science">
        <title>The coffee genome provides insight into the convergent evolution of caffeine biosynthesis.</title>
        <authorList>
            <person name="Denoeud F."/>
            <person name="Carretero-Paulet L."/>
            <person name="Dereeper A."/>
            <person name="Droc G."/>
            <person name="Guyot R."/>
            <person name="Pietrella M."/>
            <person name="Zheng C."/>
            <person name="Alberti A."/>
            <person name="Anthony F."/>
            <person name="Aprea G."/>
            <person name="Aury J.M."/>
            <person name="Bento P."/>
            <person name="Bernard M."/>
            <person name="Bocs S."/>
            <person name="Campa C."/>
            <person name="Cenci A."/>
            <person name="Combes M.C."/>
            <person name="Crouzillat D."/>
            <person name="Da Silva C."/>
            <person name="Daddiego L."/>
            <person name="De Bellis F."/>
            <person name="Dussert S."/>
            <person name="Garsmeur O."/>
            <person name="Gayraud T."/>
            <person name="Guignon V."/>
            <person name="Jahn K."/>
            <person name="Jamilloux V."/>
            <person name="Joet T."/>
            <person name="Labadie K."/>
            <person name="Lan T."/>
            <person name="Leclercq J."/>
            <person name="Lepelley M."/>
            <person name="Leroy T."/>
            <person name="Li L.T."/>
            <person name="Librado P."/>
            <person name="Lopez L."/>
            <person name="Munoz A."/>
            <person name="Noel B."/>
            <person name="Pallavicini A."/>
            <person name="Perrotta G."/>
            <person name="Poncet V."/>
            <person name="Pot D."/>
            <person name="Priyono X."/>
            <person name="Rigoreau M."/>
            <person name="Rouard M."/>
            <person name="Rozas J."/>
            <person name="Tranchant-Dubreuil C."/>
            <person name="VanBuren R."/>
            <person name="Zhang Q."/>
            <person name="Andrade A.C."/>
            <person name="Argout X."/>
            <person name="Bertrand B."/>
            <person name="de Kochko A."/>
            <person name="Graziosi G."/>
            <person name="Henry R.J."/>
            <person name="Jayarama X."/>
            <person name="Ming R."/>
            <person name="Nagai C."/>
            <person name="Rounsley S."/>
            <person name="Sankoff D."/>
            <person name="Giuliano G."/>
            <person name="Albert V.A."/>
            <person name="Wincker P."/>
            <person name="Lashermes P."/>
        </authorList>
    </citation>
    <scope>NUCLEOTIDE SEQUENCE [LARGE SCALE GENOMIC DNA]</scope>
    <source>
        <strain evidence="4">cv. DH200-94</strain>
    </source>
</reference>
<keyword evidence="2" id="KW-1133">Transmembrane helix</keyword>
<evidence type="ECO:0000256" key="2">
    <source>
        <dbReference type="SAM" id="Phobius"/>
    </source>
</evidence>
<dbReference type="OMA" id="PRMNNNY"/>
<feature type="region of interest" description="Disordered" evidence="1">
    <location>
        <begin position="1"/>
        <end position="33"/>
    </location>
</feature>